<name>A0A915IYK8_ROMCU</name>
<proteinExistence type="predicted"/>
<reference evidence="2" key="1">
    <citation type="submission" date="2022-11" db="UniProtKB">
        <authorList>
            <consortium name="WormBaseParasite"/>
        </authorList>
    </citation>
    <scope>IDENTIFICATION</scope>
</reference>
<dbReference type="AlphaFoldDB" id="A0A915IYK8"/>
<sequence length="327" mass="34287">MAQLTAHIAGLTAQGMAPAPRKLTPSTMRSAHVQNAGICHIYRCAPIMDVAPTMRPVAEPNIPTVLVLARPPPPVPALAIFVKQGGTQLIDVRDPVHIAIKCAEGHGLPTLESDDACHSSGFSIALKPALLPPPLKYTTPAVWSTDWAKKYPHHPWALLNEPFKVEALMAADVVLSAPGVLRILGPEVAPRALEFLPNGTIQATPIDKILLDSEPSLPTGDAVHRAVEQGSRNVQPPAVVAALLSTTTTGAQALAAIAQQQPVAAATNLPTEVAKAFGETLGTVKDNISIIEVSPFPTATALRSPKIGVLPEVHPCGGLVMDFPARS</sequence>
<organism evidence="1 2">
    <name type="scientific">Romanomermis culicivorax</name>
    <name type="common">Nematode worm</name>
    <dbReference type="NCBI Taxonomy" id="13658"/>
    <lineage>
        <taxon>Eukaryota</taxon>
        <taxon>Metazoa</taxon>
        <taxon>Ecdysozoa</taxon>
        <taxon>Nematoda</taxon>
        <taxon>Enoplea</taxon>
        <taxon>Dorylaimia</taxon>
        <taxon>Mermithida</taxon>
        <taxon>Mermithoidea</taxon>
        <taxon>Mermithidae</taxon>
        <taxon>Romanomermis</taxon>
    </lineage>
</organism>
<accession>A0A915IYK8</accession>
<evidence type="ECO:0000313" key="2">
    <source>
        <dbReference type="WBParaSite" id="nRc.2.0.1.t18511-RA"/>
    </source>
</evidence>
<evidence type="ECO:0000313" key="1">
    <source>
        <dbReference type="Proteomes" id="UP000887565"/>
    </source>
</evidence>
<dbReference type="Proteomes" id="UP000887565">
    <property type="component" value="Unplaced"/>
</dbReference>
<dbReference type="WBParaSite" id="nRc.2.0.1.t18511-RA">
    <property type="protein sequence ID" value="nRc.2.0.1.t18511-RA"/>
    <property type="gene ID" value="nRc.2.0.1.g18511"/>
</dbReference>
<keyword evidence="1" id="KW-1185">Reference proteome</keyword>
<protein>
    <submittedName>
        <fullName evidence="2">Uncharacterized protein</fullName>
    </submittedName>
</protein>